<dbReference type="GO" id="GO:0043386">
    <property type="term" value="P:mycotoxin biosynthetic process"/>
    <property type="evidence" value="ECO:0007669"/>
    <property type="project" value="InterPro"/>
</dbReference>
<dbReference type="GO" id="GO:0016491">
    <property type="term" value="F:oxidoreductase activity"/>
    <property type="evidence" value="ECO:0007669"/>
    <property type="project" value="UniProtKB-KW"/>
</dbReference>
<dbReference type="OrthoDB" id="3687641at2759"/>
<dbReference type="Pfam" id="PF11807">
    <property type="entry name" value="UstYa"/>
    <property type="match status" value="1"/>
</dbReference>
<evidence type="ECO:0000313" key="4">
    <source>
        <dbReference type="EMBL" id="KAG5172142.1"/>
    </source>
</evidence>
<dbReference type="InterPro" id="IPR021765">
    <property type="entry name" value="UstYa-like"/>
</dbReference>
<proteinExistence type="inferred from homology"/>
<evidence type="ECO:0000256" key="2">
    <source>
        <dbReference type="ARBA" id="ARBA00023002"/>
    </source>
</evidence>
<protein>
    <submittedName>
        <fullName evidence="4">Uncharacterized protein</fullName>
    </submittedName>
</protein>
<comment type="similarity">
    <text evidence="3">Belongs to the ustYa family.</text>
</comment>
<name>A0A8H8CMQ9_PSICU</name>
<evidence type="ECO:0000256" key="1">
    <source>
        <dbReference type="ARBA" id="ARBA00004685"/>
    </source>
</evidence>
<evidence type="ECO:0000256" key="3">
    <source>
        <dbReference type="ARBA" id="ARBA00035112"/>
    </source>
</evidence>
<accession>A0A8H8CMQ9</accession>
<reference evidence="4" key="1">
    <citation type="submission" date="2021-02" db="EMBL/GenBank/DDBJ databases">
        <title>Psilocybe cubensis genome.</title>
        <authorList>
            <person name="Mckernan K.J."/>
            <person name="Crawford S."/>
            <person name="Trippe A."/>
            <person name="Kane L.T."/>
            <person name="Mclaughlin S."/>
        </authorList>
    </citation>
    <scope>NUCLEOTIDE SEQUENCE [LARGE SCALE GENOMIC DNA]</scope>
    <source>
        <strain evidence="4">MGC-MH-2018</strain>
    </source>
</reference>
<dbReference type="PANTHER" id="PTHR33365">
    <property type="entry name" value="YALI0B05434P"/>
    <property type="match status" value="1"/>
</dbReference>
<comment type="pathway">
    <text evidence="1">Mycotoxin biosynthesis.</text>
</comment>
<dbReference type="PANTHER" id="PTHR33365:SF11">
    <property type="entry name" value="TAT PATHWAY SIGNAL SEQUENCE"/>
    <property type="match status" value="1"/>
</dbReference>
<organism evidence="4">
    <name type="scientific">Psilocybe cubensis</name>
    <name type="common">Psychedelic mushroom</name>
    <name type="synonym">Stropharia cubensis</name>
    <dbReference type="NCBI Taxonomy" id="181762"/>
    <lineage>
        <taxon>Eukaryota</taxon>
        <taxon>Fungi</taxon>
        <taxon>Dikarya</taxon>
        <taxon>Basidiomycota</taxon>
        <taxon>Agaricomycotina</taxon>
        <taxon>Agaricomycetes</taxon>
        <taxon>Agaricomycetidae</taxon>
        <taxon>Agaricales</taxon>
        <taxon>Agaricineae</taxon>
        <taxon>Strophariaceae</taxon>
        <taxon>Psilocybe</taxon>
    </lineage>
</organism>
<comment type="caution">
    <text evidence="4">The sequence shown here is derived from an EMBL/GenBank/DDBJ whole genome shotgun (WGS) entry which is preliminary data.</text>
</comment>
<gene>
    <name evidence="4" type="ORF">JR316_001637</name>
</gene>
<dbReference type="EMBL" id="JAFIQS010000002">
    <property type="protein sequence ID" value="KAG5172142.1"/>
    <property type="molecule type" value="Genomic_DNA"/>
</dbReference>
<keyword evidence="2" id="KW-0560">Oxidoreductase</keyword>
<dbReference type="AlphaFoldDB" id="A0A8H8CMQ9"/>
<sequence length="163" mass="18624">MRSLATQHFDLPDSVTNNFLLKDRGTPVAMLLQGRTSHYRIDEPDANEEYSRLLPSGGHLVHYPDSDGNMKEYTVTIFHQLKCLNIVREAYLNDASQPISRFTRHCMTYLRQSLLCNLNIGLENTVNAAASVSRTYNALCFDWTKVYAEAEKNYQNTRGQSTQ</sequence>